<accession>A0A7R8H9I0</accession>
<reference evidence="3" key="1">
    <citation type="submission" date="2021-02" db="EMBL/GenBank/DDBJ databases">
        <authorList>
            <person name="Bekaert M."/>
        </authorList>
    </citation>
    <scope>NUCLEOTIDE SEQUENCE</scope>
    <source>
        <strain evidence="3">IoA-00</strain>
    </source>
</reference>
<feature type="domain" description="Proteasome component Ecm29 N-terminal" evidence="2">
    <location>
        <begin position="209"/>
        <end position="291"/>
    </location>
</feature>
<dbReference type="Pfam" id="PF13001">
    <property type="entry name" value="ECM29_N"/>
    <property type="match status" value="2"/>
</dbReference>
<dbReference type="GO" id="GO:0005737">
    <property type="term" value="C:cytoplasm"/>
    <property type="evidence" value="ECO:0007669"/>
    <property type="project" value="TreeGrafter"/>
</dbReference>
<keyword evidence="1" id="KW-0677">Repeat</keyword>
<dbReference type="PANTHER" id="PTHR23346:SF19">
    <property type="entry name" value="PROTEASOME ADAPTER AND SCAFFOLD PROTEIN ECM29"/>
    <property type="match status" value="1"/>
</dbReference>
<evidence type="ECO:0000259" key="2">
    <source>
        <dbReference type="Pfam" id="PF13001"/>
    </source>
</evidence>
<evidence type="ECO:0000313" key="4">
    <source>
        <dbReference type="Proteomes" id="UP000675881"/>
    </source>
</evidence>
<dbReference type="AlphaFoldDB" id="A0A7R8H9I0"/>
<proteinExistence type="predicted"/>
<dbReference type="OrthoDB" id="16066at2759"/>
<dbReference type="GO" id="GO:0036503">
    <property type="term" value="P:ERAD pathway"/>
    <property type="evidence" value="ECO:0007669"/>
    <property type="project" value="TreeGrafter"/>
</dbReference>
<feature type="domain" description="Proteasome component Ecm29 N-terminal" evidence="2">
    <location>
        <begin position="9"/>
        <end position="93"/>
    </location>
</feature>
<dbReference type="Proteomes" id="UP000675881">
    <property type="component" value="Chromosome 5"/>
</dbReference>
<name>A0A7R8H9I0_LEPSM</name>
<keyword evidence="4" id="KW-1185">Reference proteome</keyword>
<protein>
    <submittedName>
        <fullName evidence="3">ECM29</fullName>
    </submittedName>
</protein>
<dbReference type="PANTHER" id="PTHR23346">
    <property type="entry name" value="TRANSLATIONAL ACTIVATOR GCN1-RELATED"/>
    <property type="match status" value="1"/>
</dbReference>
<gene>
    <name evidence="3" type="ORF">LSAA_10695</name>
</gene>
<dbReference type="GO" id="GO:0043248">
    <property type="term" value="P:proteasome assembly"/>
    <property type="evidence" value="ECO:0007669"/>
    <property type="project" value="InterPro"/>
</dbReference>
<dbReference type="GO" id="GO:0060090">
    <property type="term" value="F:molecular adaptor activity"/>
    <property type="evidence" value="ECO:0007669"/>
    <property type="project" value="InterPro"/>
</dbReference>
<sequence length="293" mass="32886">MCDDELILVERVFLRFVSCDDDTHNSLQSNVTKTPGSLSLNPRSPKEGVRKKVLELFVHLNKRIKNNTKIKLPMGTLIELYANPKHSGFTEGFHRGPSPPVHGREAFESTGLFLLFMILPYLGEIKPDSFQLTNKPQIKSALIKYISDYLLLPYGVYPDANSPPPPCLNFNAWKKRVSGDPPYPASEVITSNKAGICVFLGSGVLKPTESAMRQIRGSLDWNSSVLIEKIRDLFIGNRSASKDGNMPADVRLRLKFMPYLIKSREATIRSDIAMPILTELLNESNEKLKTLKL</sequence>
<dbReference type="EMBL" id="HG994584">
    <property type="protein sequence ID" value="CAF2955373.1"/>
    <property type="molecule type" value="Genomic_DNA"/>
</dbReference>
<dbReference type="GO" id="GO:0005634">
    <property type="term" value="C:nucleus"/>
    <property type="evidence" value="ECO:0007669"/>
    <property type="project" value="TreeGrafter"/>
</dbReference>
<evidence type="ECO:0000313" key="3">
    <source>
        <dbReference type="EMBL" id="CAF2955373.1"/>
    </source>
</evidence>
<evidence type="ECO:0000256" key="1">
    <source>
        <dbReference type="ARBA" id="ARBA00022737"/>
    </source>
</evidence>
<dbReference type="InterPro" id="IPR024372">
    <property type="entry name" value="Ecm29_N"/>
</dbReference>
<organism evidence="3 4">
    <name type="scientific">Lepeophtheirus salmonis</name>
    <name type="common">Salmon louse</name>
    <name type="synonym">Caligus salmonis</name>
    <dbReference type="NCBI Taxonomy" id="72036"/>
    <lineage>
        <taxon>Eukaryota</taxon>
        <taxon>Metazoa</taxon>
        <taxon>Ecdysozoa</taxon>
        <taxon>Arthropoda</taxon>
        <taxon>Crustacea</taxon>
        <taxon>Multicrustacea</taxon>
        <taxon>Hexanauplia</taxon>
        <taxon>Copepoda</taxon>
        <taxon>Siphonostomatoida</taxon>
        <taxon>Caligidae</taxon>
        <taxon>Lepeophtheirus</taxon>
    </lineage>
</organism>